<dbReference type="Proteomes" id="UP000887569">
    <property type="component" value="Unplaced"/>
</dbReference>
<proteinExistence type="predicted"/>
<dbReference type="WBParaSite" id="PgR070_g045_t03">
    <property type="protein sequence ID" value="PgR070_g045_t03"/>
    <property type="gene ID" value="PgR070_g045"/>
</dbReference>
<organism evidence="1 2">
    <name type="scientific">Parascaris univalens</name>
    <name type="common">Nematode worm</name>
    <dbReference type="NCBI Taxonomy" id="6257"/>
    <lineage>
        <taxon>Eukaryota</taxon>
        <taxon>Metazoa</taxon>
        <taxon>Ecdysozoa</taxon>
        <taxon>Nematoda</taxon>
        <taxon>Chromadorea</taxon>
        <taxon>Rhabditida</taxon>
        <taxon>Spirurina</taxon>
        <taxon>Ascaridomorpha</taxon>
        <taxon>Ascaridoidea</taxon>
        <taxon>Ascarididae</taxon>
        <taxon>Parascaris</taxon>
    </lineage>
</organism>
<sequence length="48" mass="5506">VLWRAIIAELIISALKGSLKKIRQQQPTLLVGEIFELLMVVYMFVDCD</sequence>
<name>A0A915BZ74_PARUN</name>
<evidence type="ECO:0000313" key="1">
    <source>
        <dbReference type="Proteomes" id="UP000887569"/>
    </source>
</evidence>
<reference evidence="2" key="1">
    <citation type="submission" date="2022-11" db="UniProtKB">
        <authorList>
            <consortium name="WormBaseParasite"/>
        </authorList>
    </citation>
    <scope>IDENTIFICATION</scope>
</reference>
<dbReference type="AlphaFoldDB" id="A0A915BZ74"/>
<protein>
    <submittedName>
        <fullName evidence="2">RRM domain-containing protein</fullName>
    </submittedName>
</protein>
<keyword evidence="1" id="KW-1185">Reference proteome</keyword>
<evidence type="ECO:0000313" key="2">
    <source>
        <dbReference type="WBParaSite" id="PgR070_g045_t03"/>
    </source>
</evidence>
<accession>A0A915BZ74</accession>